<organism evidence="1 2">
    <name type="scientific">Eretmocerus hayati</name>
    <dbReference type="NCBI Taxonomy" id="131215"/>
    <lineage>
        <taxon>Eukaryota</taxon>
        <taxon>Metazoa</taxon>
        <taxon>Ecdysozoa</taxon>
        <taxon>Arthropoda</taxon>
        <taxon>Hexapoda</taxon>
        <taxon>Insecta</taxon>
        <taxon>Pterygota</taxon>
        <taxon>Neoptera</taxon>
        <taxon>Endopterygota</taxon>
        <taxon>Hymenoptera</taxon>
        <taxon>Apocrita</taxon>
        <taxon>Proctotrupomorpha</taxon>
        <taxon>Chalcidoidea</taxon>
        <taxon>Aphelinidae</taxon>
        <taxon>Aphelininae</taxon>
        <taxon>Eretmocerus</taxon>
    </lineage>
</organism>
<gene>
    <name evidence="1" type="ORF">QAD02_002512</name>
</gene>
<evidence type="ECO:0000313" key="1">
    <source>
        <dbReference type="EMBL" id="KAJ8671253.1"/>
    </source>
</evidence>
<sequence>MPEKCSLLRADLEKLPYHIYGDHSRCQHNYFDCNGEPQDGEHDVVPELQQKGLFEQIQGVMIRAINHAHSLLMNLTTNRSESFNNIVVKTIGAKRLHLSLKLSYKARCHIAVLLFDISASIAPICEEMGKDAPQIGVSVQKKRAEKNLQRLVRSAEQGCSENCSPREHQGEDENYGRVVEPDISEEEFAIRKAEHYEKIARWQRDAEGIEQRTRLQSSWPEWKTTRKWVITASIMGRICRKLPHATCASIVKTIVYRPELPKDDEALMWGIAHEVVVKQKLREAGHDIRDCGIIMHPQILGIAASSDGLIGDDGTLEIKCPYTARMVKPLEAITDKVYNISKSFFTDNGVVHLKENSDIHCQMQGQLAVTGR</sequence>
<dbReference type="EMBL" id="CM056743">
    <property type="protein sequence ID" value="KAJ8671253.1"/>
    <property type="molecule type" value="Genomic_DNA"/>
</dbReference>
<dbReference type="Proteomes" id="UP001239111">
    <property type="component" value="Chromosome 3"/>
</dbReference>
<name>A0ACC2NKA7_9HYME</name>
<reference evidence="1" key="1">
    <citation type="submission" date="2023-04" db="EMBL/GenBank/DDBJ databases">
        <title>A chromosome-level genome assembly of the parasitoid wasp Eretmocerus hayati.</title>
        <authorList>
            <person name="Zhong Y."/>
            <person name="Liu S."/>
            <person name="Liu Y."/>
        </authorList>
    </citation>
    <scope>NUCLEOTIDE SEQUENCE</scope>
    <source>
        <strain evidence="1">ZJU_SS_LIU_2023</strain>
    </source>
</reference>
<comment type="caution">
    <text evidence="1">The sequence shown here is derived from an EMBL/GenBank/DDBJ whole genome shotgun (WGS) entry which is preliminary data.</text>
</comment>
<accession>A0ACC2NKA7</accession>
<proteinExistence type="predicted"/>
<keyword evidence="2" id="KW-1185">Reference proteome</keyword>
<protein>
    <submittedName>
        <fullName evidence="1">Uncharacterized protein</fullName>
    </submittedName>
</protein>
<evidence type="ECO:0000313" key="2">
    <source>
        <dbReference type="Proteomes" id="UP001239111"/>
    </source>
</evidence>